<organism evidence="1 2">
    <name type="scientific">Paraburkholderia phymatum</name>
    <dbReference type="NCBI Taxonomy" id="148447"/>
    <lineage>
        <taxon>Bacteria</taxon>
        <taxon>Pseudomonadati</taxon>
        <taxon>Pseudomonadota</taxon>
        <taxon>Betaproteobacteria</taxon>
        <taxon>Burkholderiales</taxon>
        <taxon>Burkholderiaceae</taxon>
        <taxon>Paraburkholderia</taxon>
    </lineage>
</organism>
<evidence type="ECO:0000313" key="1">
    <source>
        <dbReference type="EMBL" id="MEX3936864.1"/>
    </source>
</evidence>
<evidence type="ECO:0000313" key="2">
    <source>
        <dbReference type="Proteomes" id="UP001558850"/>
    </source>
</evidence>
<protein>
    <submittedName>
        <fullName evidence="1">Rubredoxin</fullName>
    </submittedName>
</protein>
<dbReference type="EMBL" id="JBFRCH010000039">
    <property type="protein sequence ID" value="MEX3936864.1"/>
    <property type="molecule type" value="Genomic_DNA"/>
</dbReference>
<keyword evidence="2" id="KW-1185">Reference proteome</keyword>
<comment type="caution">
    <text evidence="1">The sequence shown here is derived from an EMBL/GenBank/DDBJ whole genome shotgun (WGS) entry which is preliminary data.</text>
</comment>
<reference evidence="1" key="1">
    <citation type="submission" date="2024-07" db="EMBL/GenBank/DDBJ databases">
        <title>A survey of Mimosa microsymbionts across Brazilian biomes reveals a high diversity of Paraburkholderia nodulating endemic species, but also that Cupriavidus is common as a symbiont of widespread species.</title>
        <authorList>
            <person name="Rouws L."/>
            <person name="Barauna A."/>
            <person name="Beukes C."/>
            <person name="Rouws J.R.C."/>
            <person name="De Faria S.M."/>
            <person name="Gross E."/>
            <person name="Bueno Dos Reis Junior F."/>
            <person name="Simon M.F."/>
            <person name="Maluk M."/>
            <person name="Odee D.W."/>
            <person name="Kenicer G."/>
            <person name="Young J.P.W."/>
            <person name="Reis V.M."/>
            <person name="Zilli J."/>
            <person name="James E.K."/>
        </authorList>
    </citation>
    <scope>NUCLEOTIDE SEQUENCE</scope>
    <source>
        <strain evidence="1">EG181B</strain>
    </source>
</reference>
<gene>
    <name evidence="1" type="ORF">AB4Y32_34760</name>
</gene>
<accession>A0ACC6UB66</accession>
<name>A0ACC6UB66_9BURK</name>
<dbReference type="Proteomes" id="UP001558850">
    <property type="component" value="Unassembled WGS sequence"/>
</dbReference>
<sequence>MFEGSYRGGDHVLRANRRLECKIGWWVYDPAQGESAWNVSPGTPLADLPNYWKYPVCNGSHDQFMLFPD</sequence>
<proteinExistence type="predicted"/>